<dbReference type="OrthoDB" id="9801510at2"/>
<accession>A0A0U4CYQ3</accession>
<keyword evidence="2 4" id="KW-0813">Transport</keyword>
<evidence type="ECO:0000256" key="1">
    <source>
        <dbReference type="ARBA" id="ARBA00008725"/>
    </source>
</evidence>
<protein>
    <recommendedName>
        <fullName evidence="4">Phosphate-binding protein</fullName>
    </recommendedName>
</protein>
<comment type="similarity">
    <text evidence="1 4">Belongs to the PstS family.</text>
</comment>
<dbReference type="Proteomes" id="UP000067689">
    <property type="component" value="Chromosome"/>
</dbReference>
<dbReference type="NCBIfam" id="TIGR00975">
    <property type="entry name" value="3a0107s03"/>
    <property type="match status" value="1"/>
</dbReference>
<evidence type="ECO:0000256" key="5">
    <source>
        <dbReference type="SAM" id="SignalP"/>
    </source>
</evidence>
<dbReference type="Pfam" id="PF12849">
    <property type="entry name" value="PBP_like_2"/>
    <property type="match status" value="1"/>
</dbReference>
<dbReference type="PANTHER" id="PTHR42996">
    <property type="entry name" value="PHOSPHATE-BINDING PROTEIN PSTS"/>
    <property type="match status" value="1"/>
</dbReference>
<dbReference type="PIRSF" id="PIRSF002756">
    <property type="entry name" value="PstS"/>
    <property type="match status" value="1"/>
</dbReference>
<keyword evidence="3 4" id="KW-0592">Phosphate transport</keyword>
<keyword evidence="5" id="KW-0732">Signal</keyword>
<dbReference type="RefSeq" id="WP_067860133.1">
    <property type="nucleotide sequence ID" value="NZ_CP011502.1"/>
</dbReference>
<feature type="domain" description="PBP" evidence="6">
    <location>
        <begin position="39"/>
        <end position="332"/>
    </location>
</feature>
<dbReference type="InterPro" id="IPR005673">
    <property type="entry name" value="ABC_phos-bd_PstS"/>
</dbReference>
<dbReference type="AlphaFoldDB" id="A0A0U4CYQ3"/>
<dbReference type="GO" id="GO:0042301">
    <property type="term" value="F:phosphate ion binding"/>
    <property type="evidence" value="ECO:0007669"/>
    <property type="project" value="InterPro"/>
</dbReference>
<evidence type="ECO:0000259" key="6">
    <source>
        <dbReference type="Pfam" id="PF12849"/>
    </source>
</evidence>
<evidence type="ECO:0000313" key="7">
    <source>
        <dbReference type="EMBL" id="ALX05789.1"/>
    </source>
</evidence>
<keyword evidence="8" id="KW-1185">Reference proteome</keyword>
<dbReference type="KEGG" id="aer:AERYTH_14345"/>
<dbReference type="STRING" id="2041.AERYTH_14345"/>
<dbReference type="GO" id="GO:0043190">
    <property type="term" value="C:ATP-binding cassette (ABC) transporter complex"/>
    <property type="evidence" value="ECO:0007669"/>
    <property type="project" value="InterPro"/>
</dbReference>
<feature type="chain" id="PRO_5039288784" description="Phosphate-binding protein" evidence="5">
    <location>
        <begin position="25"/>
        <end position="365"/>
    </location>
</feature>
<dbReference type="GO" id="GO:0035435">
    <property type="term" value="P:phosphate ion transmembrane transport"/>
    <property type="evidence" value="ECO:0007669"/>
    <property type="project" value="InterPro"/>
</dbReference>
<dbReference type="SUPFAM" id="SSF53850">
    <property type="entry name" value="Periplasmic binding protein-like II"/>
    <property type="match status" value="1"/>
</dbReference>
<dbReference type="CDD" id="cd13565">
    <property type="entry name" value="PBP2_PstS"/>
    <property type="match status" value="1"/>
</dbReference>
<sequence length="365" mass="37275">MNRTTLRVAAPAALALTLALGLSACGASNEGGSGSGSDSSLSGTLNGAGASSQEAAVDAWTAAFQTANSDVTVNYDPAGSGAGREQFIAGGVDFAGSDAYLDDDELAQAKERCNGPVVEVPTYVSPIAVIYNLDGVDDLQLSPATIGGIFEGKITKWNDAAIKADNPDATLPDTDITPVHRSDDSGTTKNFTAYLDAASGGSWTGGEVETWPIKGGEAAQGTSGVVQSVTNGSGTIGYADESQAGDLDKAKVKVGDEYTEVTPEAAAKVLDTATQVEGRDATDIALDIDRKTEESGVYPIVLVSYMIGCESYDDAAKADLVKGWLEYVTSEEGQKEAADKAGSAPLTSEFSGKVAEAVKAIKAAS</sequence>
<evidence type="ECO:0000313" key="8">
    <source>
        <dbReference type="Proteomes" id="UP000067689"/>
    </source>
</evidence>
<evidence type="ECO:0000256" key="3">
    <source>
        <dbReference type="ARBA" id="ARBA00022592"/>
    </source>
</evidence>
<organism evidence="7 8">
    <name type="scientific">Aeromicrobium erythreum</name>
    <dbReference type="NCBI Taxonomy" id="2041"/>
    <lineage>
        <taxon>Bacteria</taxon>
        <taxon>Bacillati</taxon>
        <taxon>Actinomycetota</taxon>
        <taxon>Actinomycetes</taxon>
        <taxon>Propionibacteriales</taxon>
        <taxon>Nocardioidaceae</taxon>
        <taxon>Aeromicrobium</taxon>
    </lineage>
</organism>
<reference evidence="7 8" key="1">
    <citation type="journal article" date="1991" name="Int. J. Syst. Bacteriol.">
        <title>Description of the erythromycin-producing bacterium Arthrobacter sp. strain NRRL B-3381 as Aeromicrobium erythreum gen. nov., sp. nov.</title>
        <authorList>
            <person name="Miller E.S."/>
            <person name="Woese C.R."/>
            <person name="Brenner S."/>
        </authorList>
    </citation>
    <scope>NUCLEOTIDE SEQUENCE [LARGE SCALE GENOMIC DNA]</scope>
    <source>
        <strain evidence="7 8">AR18</strain>
    </source>
</reference>
<dbReference type="Gene3D" id="3.40.190.10">
    <property type="entry name" value="Periplasmic binding protein-like II"/>
    <property type="match status" value="2"/>
</dbReference>
<evidence type="ECO:0000256" key="2">
    <source>
        <dbReference type="ARBA" id="ARBA00022448"/>
    </source>
</evidence>
<dbReference type="InterPro" id="IPR024370">
    <property type="entry name" value="PBP_domain"/>
</dbReference>
<dbReference type="PATRIC" id="fig|2041.4.peg.2993"/>
<gene>
    <name evidence="7" type="ORF">AERYTH_14345</name>
</gene>
<dbReference type="EMBL" id="CP011502">
    <property type="protein sequence ID" value="ALX05789.1"/>
    <property type="molecule type" value="Genomic_DNA"/>
</dbReference>
<dbReference type="InterPro" id="IPR050962">
    <property type="entry name" value="Phosphate-bind_PstS"/>
</dbReference>
<feature type="signal peptide" evidence="5">
    <location>
        <begin position="1"/>
        <end position="24"/>
    </location>
</feature>
<name>A0A0U4CYQ3_9ACTN</name>
<proteinExistence type="inferred from homology"/>
<evidence type="ECO:0000256" key="4">
    <source>
        <dbReference type="PIRNR" id="PIRNR002756"/>
    </source>
</evidence>
<dbReference type="PANTHER" id="PTHR42996:SF1">
    <property type="entry name" value="PHOSPHATE-BINDING PROTEIN PSTS"/>
    <property type="match status" value="1"/>
</dbReference>
<dbReference type="PROSITE" id="PS51257">
    <property type="entry name" value="PROKAR_LIPOPROTEIN"/>
    <property type="match status" value="1"/>
</dbReference>